<dbReference type="SUPFAM" id="SSF49401">
    <property type="entry name" value="Bacterial adhesins"/>
    <property type="match status" value="1"/>
</dbReference>
<evidence type="ECO:0000259" key="2">
    <source>
        <dbReference type="Pfam" id="PF00419"/>
    </source>
</evidence>
<evidence type="ECO:0000256" key="1">
    <source>
        <dbReference type="SAM" id="SignalP"/>
    </source>
</evidence>
<proteinExistence type="predicted"/>
<dbReference type="RefSeq" id="WP_125258463.1">
    <property type="nucleotide sequence ID" value="NZ_CP114280.1"/>
</dbReference>
<dbReference type="InterPro" id="IPR050263">
    <property type="entry name" value="Bact_Fimbrial_Adh_Pro"/>
</dbReference>
<sequence length="179" mass="18569">MFIKKQVLAGLLLTLLLVGRGWAAGSGSTITVTGYVKDNVCEVATDSKNFTVDLMSHAARQFPQVGMSTPAVPFRIVLSPCGSAVTAVKVGFGGVADSNNPRLLALDGGAQAASGLGIQVLDSHQRELAINSAAATLAWIPLKPGPSNALAFYARLMSTRLPVTAGTVHATATFTLEFQ</sequence>
<evidence type="ECO:0000313" key="4">
    <source>
        <dbReference type="Proteomes" id="UP001219630"/>
    </source>
</evidence>
<reference evidence="3 4" key="1">
    <citation type="submission" date="2022-12" db="EMBL/GenBank/DDBJ databases">
        <title>Complete genome sequencing of Dickeya lacustris type strain LMG30899.</title>
        <authorList>
            <person name="Dobhal S."/>
            <person name="Arizala D."/>
            <person name="Arif M."/>
        </authorList>
    </citation>
    <scope>NUCLEOTIDE SEQUENCE [LARGE SCALE GENOMIC DNA]</scope>
    <source>
        <strain evidence="3 4">LMG30899</strain>
    </source>
</reference>
<gene>
    <name evidence="3" type="ORF">O1Q98_07315</name>
</gene>
<feature type="chain" id="PRO_5047116447" evidence="1">
    <location>
        <begin position="24"/>
        <end position="179"/>
    </location>
</feature>
<dbReference type="Pfam" id="PF00419">
    <property type="entry name" value="Fimbrial"/>
    <property type="match status" value="1"/>
</dbReference>
<accession>A0ABY8GAM5</accession>
<dbReference type="Proteomes" id="UP001219630">
    <property type="component" value="Chromosome"/>
</dbReference>
<feature type="domain" description="Fimbrial-type adhesion" evidence="2">
    <location>
        <begin position="31"/>
        <end position="179"/>
    </location>
</feature>
<evidence type="ECO:0000313" key="3">
    <source>
        <dbReference type="EMBL" id="WFN57020.1"/>
    </source>
</evidence>
<dbReference type="InterPro" id="IPR036937">
    <property type="entry name" value="Adhesion_dom_fimbrial_sf"/>
</dbReference>
<dbReference type="EMBL" id="CP114280">
    <property type="protein sequence ID" value="WFN57020.1"/>
    <property type="molecule type" value="Genomic_DNA"/>
</dbReference>
<dbReference type="PANTHER" id="PTHR33420:SF25">
    <property type="entry name" value="PROTEIN FIMF"/>
    <property type="match status" value="1"/>
</dbReference>
<dbReference type="Gene3D" id="2.60.40.1090">
    <property type="entry name" value="Fimbrial-type adhesion domain"/>
    <property type="match status" value="1"/>
</dbReference>
<dbReference type="InterPro" id="IPR008966">
    <property type="entry name" value="Adhesion_dom_sf"/>
</dbReference>
<organism evidence="3 4">
    <name type="scientific">Dickeya lacustris</name>
    <dbReference type="NCBI Taxonomy" id="2259638"/>
    <lineage>
        <taxon>Bacteria</taxon>
        <taxon>Pseudomonadati</taxon>
        <taxon>Pseudomonadota</taxon>
        <taxon>Gammaproteobacteria</taxon>
        <taxon>Enterobacterales</taxon>
        <taxon>Pectobacteriaceae</taxon>
        <taxon>Dickeya</taxon>
    </lineage>
</organism>
<keyword evidence="1" id="KW-0732">Signal</keyword>
<keyword evidence="4" id="KW-1185">Reference proteome</keyword>
<dbReference type="PANTHER" id="PTHR33420">
    <property type="entry name" value="FIMBRIAL SUBUNIT ELFA-RELATED"/>
    <property type="match status" value="1"/>
</dbReference>
<protein>
    <submittedName>
        <fullName evidence="3">Fimbrial protein</fullName>
    </submittedName>
</protein>
<name>A0ABY8GAM5_9GAMM</name>
<dbReference type="InterPro" id="IPR000259">
    <property type="entry name" value="Adhesion_dom_fimbrial"/>
</dbReference>
<feature type="signal peptide" evidence="1">
    <location>
        <begin position="1"/>
        <end position="23"/>
    </location>
</feature>